<protein>
    <recommendedName>
        <fullName evidence="1">Peptidase S1 domain-containing protein</fullName>
    </recommendedName>
</protein>
<reference evidence="3" key="1">
    <citation type="journal article" date="2015" name="Nat. Genet.">
        <title>The genome and transcriptome of the zoonotic hookworm Ancylostoma ceylanicum identify infection-specific gene families.</title>
        <authorList>
            <person name="Schwarz E.M."/>
            <person name="Hu Y."/>
            <person name="Antoshechkin I."/>
            <person name="Miller M.M."/>
            <person name="Sternberg P.W."/>
            <person name="Aroian R.V."/>
        </authorList>
    </citation>
    <scope>NUCLEOTIDE SEQUENCE</scope>
    <source>
        <strain evidence="3">HY135</strain>
    </source>
</reference>
<dbReference type="InterPro" id="IPR043504">
    <property type="entry name" value="Peptidase_S1_PA_chymotrypsin"/>
</dbReference>
<dbReference type="InterPro" id="IPR009003">
    <property type="entry name" value="Peptidase_S1_PA"/>
</dbReference>
<dbReference type="PANTHER" id="PTHR24260:SF136">
    <property type="entry name" value="GH08193P-RELATED"/>
    <property type="match status" value="1"/>
</dbReference>
<proteinExistence type="predicted"/>
<dbReference type="SMART" id="SM00020">
    <property type="entry name" value="Tryp_SPc"/>
    <property type="match status" value="1"/>
</dbReference>
<accession>A0A016T2M0</accession>
<dbReference type="GO" id="GO:0004252">
    <property type="term" value="F:serine-type endopeptidase activity"/>
    <property type="evidence" value="ECO:0007669"/>
    <property type="project" value="InterPro"/>
</dbReference>
<dbReference type="InterPro" id="IPR051333">
    <property type="entry name" value="CLIP_Serine_Protease"/>
</dbReference>
<name>A0A016T2M0_9BILA</name>
<evidence type="ECO:0000313" key="3">
    <source>
        <dbReference type="Proteomes" id="UP000024635"/>
    </source>
</evidence>
<dbReference type="AlphaFoldDB" id="A0A016T2M0"/>
<dbReference type="PROSITE" id="PS50240">
    <property type="entry name" value="TRYPSIN_DOM"/>
    <property type="match status" value="1"/>
</dbReference>
<evidence type="ECO:0000259" key="1">
    <source>
        <dbReference type="PROSITE" id="PS50240"/>
    </source>
</evidence>
<dbReference type="PANTHER" id="PTHR24260">
    <property type="match status" value="1"/>
</dbReference>
<dbReference type="GO" id="GO:0006508">
    <property type="term" value="P:proteolysis"/>
    <property type="evidence" value="ECO:0007669"/>
    <property type="project" value="InterPro"/>
</dbReference>
<dbReference type="OrthoDB" id="5858144at2759"/>
<dbReference type="Proteomes" id="UP000024635">
    <property type="component" value="Unassembled WGS sequence"/>
</dbReference>
<keyword evidence="3" id="KW-1185">Reference proteome</keyword>
<dbReference type="Gene3D" id="2.40.10.10">
    <property type="entry name" value="Trypsin-like serine proteases"/>
    <property type="match status" value="1"/>
</dbReference>
<sequence>MVSLASFSYDSAVSVMSDPRDLSVYIGINKEDPNKGSASEPFKAVLNVSKITVHDFDFCDAYNDLALIELSQNVTESASVPICMPSEDLQLHRVLYASGAGMDPASPKTLADPYQLARGQQVVAQKFYAVEDLWHMILTQTFSKLPMPGDAGGPLFQVDESEIHTLVGIACCGDDEWKSDIGENYRAAYVDVRAYLDWICKYSAIKLKPFNSSFFISCMD</sequence>
<dbReference type="Pfam" id="PF00089">
    <property type="entry name" value="Trypsin"/>
    <property type="match status" value="1"/>
</dbReference>
<dbReference type="STRING" id="53326.A0A016T2M0"/>
<gene>
    <name evidence="2" type="primary">Acey_s0146.g2525</name>
    <name evidence="2" type="ORF">Y032_0146g2525</name>
</gene>
<dbReference type="SUPFAM" id="SSF50494">
    <property type="entry name" value="Trypsin-like serine proteases"/>
    <property type="match status" value="1"/>
</dbReference>
<comment type="caution">
    <text evidence="2">The sequence shown here is derived from an EMBL/GenBank/DDBJ whole genome shotgun (WGS) entry which is preliminary data.</text>
</comment>
<dbReference type="EMBL" id="JARK01001482">
    <property type="protein sequence ID" value="EYB96829.1"/>
    <property type="molecule type" value="Genomic_DNA"/>
</dbReference>
<feature type="domain" description="Peptidase S1" evidence="1">
    <location>
        <begin position="1"/>
        <end position="204"/>
    </location>
</feature>
<evidence type="ECO:0000313" key="2">
    <source>
        <dbReference type="EMBL" id="EYB96829.1"/>
    </source>
</evidence>
<dbReference type="InterPro" id="IPR001254">
    <property type="entry name" value="Trypsin_dom"/>
</dbReference>
<organism evidence="2 3">
    <name type="scientific">Ancylostoma ceylanicum</name>
    <dbReference type="NCBI Taxonomy" id="53326"/>
    <lineage>
        <taxon>Eukaryota</taxon>
        <taxon>Metazoa</taxon>
        <taxon>Ecdysozoa</taxon>
        <taxon>Nematoda</taxon>
        <taxon>Chromadorea</taxon>
        <taxon>Rhabditida</taxon>
        <taxon>Rhabditina</taxon>
        <taxon>Rhabditomorpha</taxon>
        <taxon>Strongyloidea</taxon>
        <taxon>Ancylostomatidae</taxon>
        <taxon>Ancylostomatinae</taxon>
        <taxon>Ancylostoma</taxon>
    </lineage>
</organism>